<dbReference type="GO" id="GO:0003677">
    <property type="term" value="F:DNA binding"/>
    <property type="evidence" value="ECO:0007669"/>
    <property type="project" value="UniProtKB-KW"/>
</dbReference>
<dbReference type="PANTHER" id="PTHR30346">
    <property type="entry name" value="TRANSCRIPTIONAL DUAL REGULATOR HCAR-RELATED"/>
    <property type="match status" value="1"/>
</dbReference>
<dbReference type="AlphaFoldDB" id="A0A840DLB5"/>
<evidence type="ECO:0000256" key="3">
    <source>
        <dbReference type="ARBA" id="ARBA00023125"/>
    </source>
</evidence>
<dbReference type="InterPro" id="IPR000847">
    <property type="entry name" value="LysR_HTH_N"/>
</dbReference>
<dbReference type="InterPro" id="IPR036390">
    <property type="entry name" value="WH_DNA-bd_sf"/>
</dbReference>
<dbReference type="InterPro" id="IPR005119">
    <property type="entry name" value="LysR_subst-bd"/>
</dbReference>
<keyword evidence="7" id="KW-1185">Reference proteome</keyword>
<dbReference type="Gene3D" id="1.10.10.10">
    <property type="entry name" value="Winged helix-like DNA-binding domain superfamily/Winged helix DNA-binding domain"/>
    <property type="match status" value="1"/>
</dbReference>
<dbReference type="PANTHER" id="PTHR30346:SF29">
    <property type="entry name" value="LYSR SUBSTRATE-BINDING"/>
    <property type="match status" value="1"/>
</dbReference>
<dbReference type="Pfam" id="PF03466">
    <property type="entry name" value="LysR_substrate"/>
    <property type="match status" value="1"/>
</dbReference>
<keyword evidence="2" id="KW-0805">Transcription regulation</keyword>
<evidence type="ECO:0000313" key="7">
    <source>
        <dbReference type="Proteomes" id="UP000571183"/>
    </source>
</evidence>
<accession>A0A840DLB5</accession>
<dbReference type="PROSITE" id="PS50931">
    <property type="entry name" value="HTH_LYSR"/>
    <property type="match status" value="1"/>
</dbReference>
<dbReference type="Gene3D" id="3.40.190.290">
    <property type="match status" value="1"/>
</dbReference>
<protein>
    <submittedName>
        <fullName evidence="6">DNA-binding transcriptional LysR family regulator</fullName>
    </submittedName>
</protein>
<proteinExistence type="inferred from homology"/>
<gene>
    <name evidence="6" type="ORF">F5897_000172</name>
</gene>
<reference evidence="6" key="1">
    <citation type="submission" date="2020-08" db="EMBL/GenBank/DDBJ databases">
        <title>Sequencing the genomes of 1000 actinobacteria strains.</title>
        <authorList>
            <person name="Klenk H.-P."/>
        </authorList>
    </citation>
    <scope>NUCLEOTIDE SEQUENCE [LARGE SCALE GENOMIC DNA]</scope>
    <source>
        <strain evidence="6">DSM 27064</strain>
    </source>
</reference>
<comment type="similarity">
    <text evidence="1">Belongs to the LysR transcriptional regulatory family.</text>
</comment>
<dbReference type="Proteomes" id="UP000571183">
    <property type="component" value="Unassembled WGS sequence"/>
</dbReference>
<evidence type="ECO:0000256" key="2">
    <source>
        <dbReference type="ARBA" id="ARBA00023015"/>
    </source>
</evidence>
<dbReference type="RefSeq" id="WP_158608067.1">
    <property type="nucleotide sequence ID" value="NZ_JACIFD010000002.1"/>
</dbReference>
<keyword evidence="3 6" id="KW-0238">DNA-binding</keyword>
<dbReference type="EMBL" id="JACIFD010000002">
    <property type="protein sequence ID" value="MBB4070888.1"/>
    <property type="molecule type" value="Genomic_DNA"/>
</dbReference>
<dbReference type="SUPFAM" id="SSF53850">
    <property type="entry name" value="Periplasmic binding protein-like II"/>
    <property type="match status" value="1"/>
</dbReference>
<evidence type="ECO:0000313" key="6">
    <source>
        <dbReference type="EMBL" id="MBB4070888.1"/>
    </source>
</evidence>
<name>A0A840DLB5_9MICO</name>
<dbReference type="SUPFAM" id="SSF46785">
    <property type="entry name" value="Winged helix' DNA-binding domain"/>
    <property type="match status" value="1"/>
</dbReference>
<dbReference type="Pfam" id="PF00126">
    <property type="entry name" value="HTH_1"/>
    <property type="match status" value="1"/>
</dbReference>
<evidence type="ECO:0000259" key="5">
    <source>
        <dbReference type="PROSITE" id="PS50931"/>
    </source>
</evidence>
<dbReference type="InterPro" id="IPR036388">
    <property type="entry name" value="WH-like_DNA-bd_sf"/>
</dbReference>
<feature type="domain" description="HTH lysR-type" evidence="5">
    <location>
        <begin position="2"/>
        <end position="59"/>
    </location>
</feature>
<dbReference type="GO" id="GO:0003700">
    <property type="term" value="F:DNA-binding transcription factor activity"/>
    <property type="evidence" value="ECO:0007669"/>
    <property type="project" value="InterPro"/>
</dbReference>
<dbReference type="GO" id="GO:0032993">
    <property type="term" value="C:protein-DNA complex"/>
    <property type="evidence" value="ECO:0007669"/>
    <property type="project" value="TreeGrafter"/>
</dbReference>
<keyword evidence="4" id="KW-0804">Transcription</keyword>
<evidence type="ECO:0000256" key="1">
    <source>
        <dbReference type="ARBA" id="ARBA00009437"/>
    </source>
</evidence>
<organism evidence="6 7">
    <name type="scientific">Canibacter oris</name>
    <dbReference type="NCBI Taxonomy" id="1365628"/>
    <lineage>
        <taxon>Bacteria</taxon>
        <taxon>Bacillati</taxon>
        <taxon>Actinomycetota</taxon>
        <taxon>Actinomycetes</taxon>
        <taxon>Micrococcales</taxon>
        <taxon>Microbacteriaceae</taxon>
        <taxon>Canibacter</taxon>
    </lineage>
</organism>
<evidence type="ECO:0000256" key="4">
    <source>
        <dbReference type="ARBA" id="ARBA00023163"/>
    </source>
</evidence>
<sequence length="304" mass="33700">MFTLKQMQVLEKVAQTGSLNGAAIALGYGMPTISHHLRSLEQECQSKLIERSSRGTRLTLAGEVVLREAKVMLARAESLEKQLAKLREADSISLRIGTFASIGSKLVPYTMRELAAQYRVRVELTEAETSEILQQLADGNIDVGLVCDYDSDPLQLDSTKVHAVELFSEPFQVLVGAGTALAQKREVDFAELLEEPWIMSRVPDEVSDRVLIRSCAQYGATPRRLVATDDLGMIHALVSSGQGISLTTRAAFEGYNGVRLLPIKQRLGNRRVWFVRNKQESAAAALSCETLMSDYVKQRKFQQL</sequence>
<comment type="caution">
    <text evidence="6">The sequence shown here is derived from an EMBL/GenBank/DDBJ whole genome shotgun (WGS) entry which is preliminary data.</text>
</comment>